<dbReference type="PROSITE" id="PS00657">
    <property type="entry name" value="FORK_HEAD_1"/>
    <property type="match status" value="1"/>
</dbReference>
<feature type="region of interest" description="Disordered" evidence="4">
    <location>
        <begin position="222"/>
        <end position="246"/>
    </location>
</feature>
<dbReference type="InterPro" id="IPR036388">
    <property type="entry name" value="WH-like_DNA-bd_sf"/>
</dbReference>
<organism evidence="6 7">
    <name type="scientific">Panagrellus redivivus</name>
    <name type="common">Microworm</name>
    <dbReference type="NCBI Taxonomy" id="6233"/>
    <lineage>
        <taxon>Eukaryota</taxon>
        <taxon>Metazoa</taxon>
        <taxon>Ecdysozoa</taxon>
        <taxon>Nematoda</taxon>
        <taxon>Chromadorea</taxon>
        <taxon>Rhabditida</taxon>
        <taxon>Tylenchina</taxon>
        <taxon>Panagrolaimomorpha</taxon>
        <taxon>Panagrolaimoidea</taxon>
        <taxon>Panagrolaimidae</taxon>
        <taxon>Panagrellus</taxon>
    </lineage>
</organism>
<dbReference type="GO" id="GO:0009653">
    <property type="term" value="P:anatomical structure morphogenesis"/>
    <property type="evidence" value="ECO:0007669"/>
    <property type="project" value="TreeGrafter"/>
</dbReference>
<dbReference type="GO" id="GO:0005634">
    <property type="term" value="C:nucleus"/>
    <property type="evidence" value="ECO:0007669"/>
    <property type="project" value="UniProtKB-SubCell"/>
</dbReference>
<protein>
    <submittedName>
        <fullName evidence="7">Fork-head domain-containing protein</fullName>
    </submittedName>
</protein>
<dbReference type="Pfam" id="PF00250">
    <property type="entry name" value="Forkhead"/>
    <property type="match status" value="1"/>
</dbReference>
<evidence type="ECO:0000256" key="2">
    <source>
        <dbReference type="ARBA" id="ARBA00023242"/>
    </source>
</evidence>
<dbReference type="PROSITE" id="PS00658">
    <property type="entry name" value="FORK_HEAD_2"/>
    <property type="match status" value="1"/>
</dbReference>
<dbReference type="PANTHER" id="PTHR11829">
    <property type="entry name" value="FORKHEAD BOX PROTEIN"/>
    <property type="match status" value="1"/>
</dbReference>
<evidence type="ECO:0000256" key="4">
    <source>
        <dbReference type="SAM" id="MobiDB-lite"/>
    </source>
</evidence>
<keyword evidence="2 3" id="KW-0539">Nucleus</keyword>
<dbReference type="InterPro" id="IPR050211">
    <property type="entry name" value="FOX_domain-containing"/>
</dbReference>
<dbReference type="AlphaFoldDB" id="A0A7E4VYA3"/>
<dbReference type="InterPro" id="IPR036390">
    <property type="entry name" value="WH_DNA-bd_sf"/>
</dbReference>
<evidence type="ECO:0000256" key="1">
    <source>
        <dbReference type="ARBA" id="ARBA00023125"/>
    </source>
</evidence>
<evidence type="ECO:0000259" key="5">
    <source>
        <dbReference type="PROSITE" id="PS50039"/>
    </source>
</evidence>
<sequence length="353" mass="38823">MFGLAADEMQNDYVIQEEGSEHEKPPYSYVALIAMAINSASDRKMTLSQIYQYIDARFPYYRNADPKRRQGWQNSIRHNLSLNDCFAKKSRDGIGPANDRKGNYWTLLVDYESMFEFGNYKRRKRMKRNKQTHSTHMMSTHGNGGLPDLSLFHKSLYFMQNQQMQQQAGFQWLDHSRSINSDAPSQLFPPTPAAPFGMSNMQLASNPSCYWSAMVDQMPKSTTGLSNYQTGSSSGAGPSSSSGNNRQDDALMAAAAAASAPSMNYGYSNPSSSAMASNPYSQWPMAAMMSSSSQSGFGQLTPSTSGLDKKQTPAGYGSHLDHPFFKTEPSNDLNESAVSSVGGSSSASAHHMN</sequence>
<dbReference type="InterPro" id="IPR001766">
    <property type="entry name" value="Fork_head_dom"/>
</dbReference>
<proteinExistence type="predicted"/>
<dbReference type="InterPro" id="IPR018122">
    <property type="entry name" value="TF_fork_head_CS_1"/>
</dbReference>
<reference evidence="7" key="2">
    <citation type="submission" date="2020-10" db="UniProtKB">
        <authorList>
            <consortium name="WormBaseParasite"/>
        </authorList>
    </citation>
    <scope>IDENTIFICATION</scope>
</reference>
<feature type="compositionally biased region" description="Low complexity" evidence="4">
    <location>
        <begin position="336"/>
        <end position="353"/>
    </location>
</feature>
<dbReference type="FunFam" id="1.10.10.10:FF:000598">
    <property type="entry name" value="forkhead box protein I1 isoform X2"/>
    <property type="match status" value="1"/>
</dbReference>
<dbReference type="GO" id="GO:0030154">
    <property type="term" value="P:cell differentiation"/>
    <property type="evidence" value="ECO:0007669"/>
    <property type="project" value="TreeGrafter"/>
</dbReference>
<dbReference type="PRINTS" id="PR00053">
    <property type="entry name" value="FORKHEAD"/>
</dbReference>
<feature type="region of interest" description="Disordered" evidence="4">
    <location>
        <begin position="292"/>
        <end position="353"/>
    </location>
</feature>
<name>A0A7E4VYA3_PANRE</name>
<dbReference type="WBParaSite" id="Pan_g4630.t1">
    <property type="protein sequence ID" value="Pan_g4630.t1"/>
    <property type="gene ID" value="Pan_g4630"/>
</dbReference>
<dbReference type="InterPro" id="IPR030456">
    <property type="entry name" value="TF_fork_head_CS_2"/>
</dbReference>
<dbReference type="GO" id="GO:0000981">
    <property type="term" value="F:DNA-binding transcription factor activity, RNA polymerase II-specific"/>
    <property type="evidence" value="ECO:0007669"/>
    <property type="project" value="TreeGrafter"/>
</dbReference>
<dbReference type="Proteomes" id="UP000492821">
    <property type="component" value="Unassembled WGS sequence"/>
</dbReference>
<evidence type="ECO:0000256" key="3">
    <source>
        <dbReference type="PROSITE-ProRule" id="PRU00089"/>
    </source>
</evidence>
<dbReference type="PROSITE" id="PS50039">
    <property type="entry name" value="FORK_HEAD_3"/>
    <property type="match status" value="1"/>
</dbReference>
<dbReference type="SUPFAM" id="SSF46785">
    <property type="entry name" value="Winged helix' DNA-binding domain"/>
    <property type="match status" value="1"/>
</dbReference>
<feature type="domain" description="Fork-head" evidence="5">
    <location>
        <begin position="24"/>
        <end position="125"/>
    </location>
</feature>
<feature type="compositionally biased region" description="Polar residues" evidence="4">
    <location>
        <begin position="296"/>
        <end position="306"/>
    </location>
</feature>
<evidence type="ECO:0000313" key="7">
    <source>
        <dbReference type="WBParaSite" id="Pan_g4630.t1"/>
    </source>
</evidence>
<accession>A0A7E4VYA3</accession>
<keyword evidence="6" id="KW-1185">Reference proteome</keyword>
<dbReference type="GO" id="GO:0000978">
    <property type="term" value="F:RNA polymerase II cis-regulatory region sequence-specific DNA binding"/>
    <property type="evidence" value="ECO:0007669"/>
    <property type="project" value="TreeGrafter"/>
</dbReference>
<dbReference type="PANTHER" id="PTHR11829:SF388">
    <property type="entry name" value="FORK HEAD DOMAIN-CONTAINING PROTEIN L1-RELATED"/>
    <property type="match status" value="1"/>
</dbReference>
<keyword evidence="1 3" id="KW-0238">DNA-binding</keyword>
<reference evidence="6" key="1">
    <citation type="journal article" date="2013" name="Genetics">
        <title>The draft genome and transcriptome of Panagrellus redivivus are shaped by the harsh demands of a free-living lifestyle.</title>
        <authorList>
            <person name="Srinivasan J."/>
            <person name="Dillman A.R."/>
            <person name="Macchietto M.G."/>
            <person name="Heikkinen L."/>
            <person name="Lakso M."/>
            <person name="Fracchia K.M."/>
            <person name="Antoshechkin I."/>
            <person name="Mortazavi A."/>
            <person name="Wong G."/>
            <person name="Sternberg P.W."/>
        </authorList>
    </citation>
    <scope>NUCLEOTIDE SEQUENCE [LARGE SCALE GENOMIC DNA]</scope>
    <source>
        <strain evidence="6">MT8872</strain>
    </source>
</reference>
<evidence type="ECO:0000313" key="6">
    <source>
        <dbReference type="Proteomes" id="UP000492821"/>
    </source>
</evidence>
<feature type="compositionally biased region" description="Low complexity" evidence="4">
    <location>
        <begin position="231"/>
        <end position="243"/>
    </location>
</feature>
<dbReference type="Gene3D" id="1.10.10.10">
    <property type="entry name" value="Winged helix-like DNA-binding domain superfamily/Winged helix DNA-binding domain"/>
    <property type="match status" value="1"/>
</dbReference>
<dbReference type="SMART" id="SM00339">
    <property type="entry name" value="FH"/>
    <property type="match status" value="1"/>
</dbReference>
<comment type="subcellular location">
    <subcellularLocation>
        <location evidence="3">Nucleus</location>
    </subcellularLocation>
</comment>
<feature type="DNA-binding region" description="Fork-head" evidence="3">
    <location>
        <begin position="24"/>
        <end position="125"/>
    </location>
</feature>